<dbReference type="InterPro" id="IPR036277">
    <property type="entry name" value="SMC_hinge_sf"/>
</dbReference>
<feature type="region of interest" description="Disordered" evidence="7">
    <location>
        <begin position="2631"/>
        <end position="2686"/>
    </location>
</feature>
<evidence type="ECO:0000256" key="5">
    <source>
        <dbReference type="ARBA" id="ARBA00023157"/>
    </source>
</evidence>
<keyword evidence="3" id="KW-0732">Signal</keyword>
<evidence type="ECO:0000256" key="3">
    <source>
        <dbReference type="ARBA" id="ARBA00022729"/>
    </source>
</evidence>
<dbReference type="InterPro" id="IPR036890">
    <property type="entry name" value="HATPase_C_sf"/>
</dbReference>
<dbReference type="InterPro" id="IPR010935">
    <property type="entry name" value="SMC_hinge"/>
</dbReference>
<dbReference type="SUPFAM" id="SSF55874">
    <property type="entry name" value="ATPase domain of HSP90 chaperone/DNA topoisomerase II/histidine kinase"/>
    <property type="match status" value="1"/>
</dbReference>
<dbReference type="InterPro" id="IPR038892">
    <property type="entry name" value="SMCHD1"/>
</dbReference>
<dbReference type="Pfam" id="PF26199">
    <property type="entry name" value="Ig_SMCHD1_8th"/>
    <property type="match status" value="1"/>
</dbReference>
<dbReference type="PROSITE" id="PS50871">
    <property type="entry name" value="C1Q"/>
    <property type="match status" value="1"/>
</dbReference>
<keyword evidence="11" id="KW-1185">Reference proteome</keyword>
<feature type="coiled-coil region" evidence="6">
    <location>
        <begin position="1821"/>
        <end position="1848"/>
    </location>
</feature>
<dbReference type="Pfam" id="PF26194">
    <property type="entry name" value="Ig_SMCHD1_1st"/>
    <property type="match status" value="1"/>
</dbReference>
<dbReference type="PANTHER" id="PTHR22640:SF2">
    <property type="entry name" value="STRUCTURAL MAINTENANCE OF CHROMOSOMES FLEXIBLE HINGE DOMAIN-CONTAINING PROTEIN 1"/>
    <property type="match status" value="1"/>
</dbReference>
<dbReference type="InterPro" id="IPR058612">
    <property type="entry name" value="Ig_SMCHD1_2nd"/>
</dbReference>
<feature type="domain" description="EMI" evidence="9">
    <location>
        <begin position="1874"/>
        <end position="1951"/>
    </location>
</feature>
<evidence type="ECO:0000313" key="11">
    <source>
        <dbReference type="Proteomes" id="UP000246464"/>
    </source>
</evidence>
<dbReference type="GO" id="GO:0006302">
    <property type="term" value="P:double-strand break repair"/>
    <property type="evidence" value="ECO:0007669"/>
    <property type="project" value="InterPro"/>
</dbReference>
<evidence type="ECO:0000259" key="8">
    <source>
        <dbReference type="PROSITE" id="PS50871"/>
    </source>
</evidence>
<dbReference type="InterPro" id="IPR011489">
    <property type="entry name" value="EMI_domain"/>
</dbReference>
<dbReference type="EMBL" id="CP026260">
    <property type="protein sequence ID" value="AWP17077.1"/>
    <property type="molecule type" value="Genomic_DNA"/>
</dbReference>
<feature type="coiled-coil region" evidence="6">
    <location>
        <begin position="2260"/>
        <end position="2287"/>
    </location>
</feature>
<evidence type="ECO:0000259" key="9">
    <source>
        <dbReference type="PROSITE" id="PS51041"/>
    </source>
</evidence>
<dbReference type="Gene3D" id="2.60.120.40">
    <property type="match status" value="1"/>
</dbReference>
<comment type="subcellular location">
    <subcellularLocation>
        <location evidence="1">Chromosome</location>
    </subcellularLocation>
</comment>
<evidence type="ECO:0000313" key="10">
    <source>
        <dbReference type="EMBL" id="AWP17077.1"/>
    </source>
</evidence>
<feature type="compositionally biased region" description="Polar residues" evidence="7">
    <location>
        <begin position="2649"/>
        <end position="2664"/>
    </location>
</feature>
<evidence type="ECO:0000256" key="4">
    <source>
        <dbReference type="ARBA" id="ARBA00023054"/>
    </source>
</evidence>
<gene>
    <name evidence="10" type="ORF">SMAX5B_004606</name>
</gene>
<dbReference type="SMART" id="SM00110">
    <property type="entry name" value="C1Q"/>
    <property type="match status" value="1"/>
</dbReference>
<dbReference type="Pfam" id="PF26201">
    <property type="entry name" value="Ig_SMCHD1_7th"/>
    <property type="match status" value="1"/>
</dbReference>
<dbReference type="GO" id="GO:0005524">
    <property type="term" value="F:ATP binding"/>
    <property type="evidence" value="ECO:0007669"/>
    <property type="project" value="InterPro"/>
</dbReference>
<dbReference type="SUPFAM" id="SSF75553">
    <property type="entry name" value="Smc hinge domain"/>
    <property type="match status" value="1"/>
</dbReference>
<name>A0A2U9CKL4_SCOMX</name>
<sequence>MEEHITFTPHYDTLIRSGLHEYYASEGQKPLPYALAELIDNALWATAKNTGTRTIELRMLFDESLGKPAIVVLDNGCGMTLKQLNNWAVFRHSKFTRANSTCESQKDGYIRPDPVPRSLNSDISYFGVGGKQAVFYIGDSTRMISKPVGSPDVHELVLSKEDFERKERNKEDIYSGVIRNRKPGDSSHVNKDNERFLHALIAEESGKESFTAVVITGIGPQHITFLKQDFEMWTRELAHTYHYYIHGLNGNDMKSSFSNSDQLPKIDIQVTLLEKHPRSPRVMNLREVDNDMQTLYINAAADKFEFKATTGLDTGTVEGVIRYHPFLYDKETYPEDPYAVQEPCNEDDDSDESGIRHQARGKRPIFECFWNGRLIPYTTVSEFDWCAWPGTTSKIPEECYSRFSGVLFTDDKFQVSTNKLTFMDLEQRVRSKETIFTRVVNGKEQRITHKNMFFSWLKNCHEKLDKQVKFLGFKEIVKRDDVTSKKMQHPWATFSSIEWDGNIYKTGQLVKSQKTIPILHGTVVQFLLYGDHDKDVFATGGQVEVCLEPKALYNKNKIIPISKINRIVKEEAIKINIERDLNKLPHKLKVDWPDGNPWPENGVRPAGTPLGALKVEILTKNGVSIWTIPTLVHATVNKLSVKLSIKKTGLGNDEEVVSFVAQHTTKWHFFFRKMETLTDPGSYTLLLETMITESGATTFGDENLPSYELKFTITAGSAEGFEMDGVSSTLHVGVPFDIPLHLKDCYGNAILSVPSLLPVLKCSDLDLSYETVDSSGSKFIIKGVKARGKVLNYQQSKTYDLKVTLPGLKKDTQTFKVSVLPGNPHSIHVMTEENPITVENGTPVRLNVEIHDEVGNVTAHPRQIVHCQVQGLPPVKIDCSSTGAGQLVTKPINLNIIGGEPQKLKVQFSQKCMALVVRELKVIPSTRVSLIKLFSRDDENLVLRNNEKIEWLAGGTLGKLFYKLYDEAGRAVPLTDEIASMIKVNWTSPVNLKDLLQGKLPDIQVPTQVLEDRFYQVSYQDQSVSVSFTIKPRPDEPARLKATLLQNTVNLGKTLSGTINLELVDQHDNATKTLTSNCVNHMTVKAEGLDKSAVSFIWQESNRSVEVTGIRFLRGSPGIRELLFTCFSYMTAVIVKVTAGHPAQLKLVSGPKQPLQVKNDHSIPTPFIVQLSDKWGNPSPDKRVVVELTSSPPALKVMTAVISQPVDSEGKASFSVNSVCGPKGYYQLNFNGSFNNKPIPGPSVSLAVLPDPNKPVSLSVEYDSAARFPAGGTCPVFSVTVVSDEGSPMTTFNPAAVSMLLWEGVPSQNRPPPTATELRCSKPMENERRDCFHFTNKQIPERAGKYTIQFSLHIDETRSLLSNQITINVVANQPVKLGPDSQPPAPVVSCCMDIAHRTLVKNMTLTIMDSYGNPAGQDLGGKVVASIRSSSGDSNKPIPLFDGNIKRYPINLVQGKAHIASLSIKENSPGEDGSAYTLLFDAEVPMVPTPLAPFELTFHFYNDALNQQKMSELLEKKSELSAALAAHKGLFSGYSEFLEMLTVQYLSASDKVAELRGFLVRSNVNVAEPISIPDIDRLLKENTTEADRILRDPRRVCSIRDNFRGQQDVLGMVGHLAYVQDNAAARVISWHIRGDMDCVITRTTEAARRIYDNTQGRQQVMALDSMYVPPLNRGLPHMRNGRMLFEPPGNPVLARELLMSPQEGESCDIVFQNILKETILIDDLDSANYYRREVVQNKMPCPTILTRNGERVSAIGKFGGAQNKAPPIDTLTVFGAPLPQHYHSLIAQAELLCQCRTAVEKRDRAQKDRDDHLLTMNSLQTREKQQDMEKKEKRLEEIERQLSIDETHETSETGCGGCWFQNNAYSGTETRQKNKNWCAYVVHKNVSCAVVGGTESFVQPEVLPCPPELPNCAQQVIYRTHFRPMYKIAFKTVTELEWRCCPGYQGHDCREVKDLKILQAEHWSHAPISTGDIPVRRVPEQRTEGHRTHPWVGEGQFGVQTGHRPLGGQRGSQNAQLEEEVQRLSQMVLDMQTRMTDMTSNLRLDFQEDASKMLVTLLNNIRQPASARGTEPQTIRMQEFSFDHNTTPMDEVMNKISQVTDDLESKTKTLDDLLGRVNHHDGQISLLMEGAQNPLSLPPPDLQAYLDNKIRTLREELMEGMEIKLADLKNLCDYKIMSVQEQCEGQETNYLSLAELMDSKETDLLKEIQDLNTKIVDQGTHVSDSVLTRVENLEIHLNSSQNTVAEQCLSVEEKLKKEWGEAIKDLKETLEDKLASMEDTLTTLLVDTSINSQTWAQPESQVVLQTNSLNSSVQKLEDRLNVMDQLHTSEHKANLAVVENLQQEFQSCKTAIGAIEISLKAQINGLGAMEGQLLNYSTSTENAHSELSSMHHRLDRLEDSLLDVVYQQSQTSQSRNSTWGQVKTEAEQEVKDLLEVHRTNHQELKQHLDELSREVKAEADHCREKNEDVGKEIAHMDSRIVGVEALCGKLDPISSSLQRIKEGLNKHVTALWTCVNQLNGTIRAHARNIGGLRGTFLNHQNHIANIARDVETLTDSNSEKTAVDPGRVVSPKSNSDLVPPARRCDLLINPRVRLSSGSQGCSCVQVAVEDTGLSHSSRKGLTVPIGPLDASLPQPPVMETGEAGPPGKMTSSKLPEGTSGSQMPVQGFAGAPASPAKSTDSPKTSMPLISGEQVSFSAGLTLSPFQREVGIIRFNKVLINDGGHYDPQTGVFTAPTDGRYLVSAILAAQRGEKVRAVLSVSNRSIQRLDSTGFPSGAAAPTSHEQCNCSSSTSLSLVLSLKRGDRAALVMTDGKLAISASSTETLSSFSAVLLYPSPSKW</sequence>
<dbReference type="InterPro" id="IPR058617">
    <property type="entry name" value="Ig_SMCHD1_7th"/>
</dbReference>
<keyword evidence="2" id="KW-0158">Chromosome</keyword>
<feature type="domain" description="C1q" evidence="8">
    <location>
        <begin position="2689"/>
        <end position="2839"/>
    </location>
</feature>
<evidence type="ECO:0000256" key="2">
    <source>
        <dbReference type="ARBA" id="ARBA00022454"/>
    </source>
</evidence>
<dbReference type="Pfam" id="PF00386">
    <property type="entry name" value="C1q"/>
    <property type="match status" value="1"/>
</dbReference>
<dbReference type="GO" id="GO:0051276">
    <property type="term" value="P:chromosome organization"/>
    <property type="evidence" value="ECO:0007669"/>
    <property type="project" value="InterPro"/>
</dbReference>
<dbReference type="STRING" id="52904.ENSSMAP00000028598"/>
<dbReference type="InterPro" id="IPR058614">
    <property type="entry name" value="Ig_SMCHD1_5th"/>
</dbReference>
<dbReference type="Pfam" id="PF13589">
    <property type="entry name" value="HATPase_c_3"/>
    <property type="match status" value="1"/>
</dbReference>
<dbReference type="Pfam" id="PF07546">
    <property type="entry name" value="EMI"/>
    <property type="match status" value="1"/>
</dbReference>
<reference evidence="10 11" key="1">
    <citation type="submission" date="2017-12" db="EMBL/GenBank/DDBJ databases">
        <title>Integrating genomic resources of turbot (Scophthalmus maximus) in depth evaluation of genetic and physical mapping variation across individuals.</title>
        <authorList>
            <person name="Martinez P."/>
        </authorList>
    </citation>
    <scope>NUCLEOTIDE SEQUENCE [LARGE SCALE GENOMIC DNA]</scope>
</reference>
<evidence type="ECO:0000256" key="1">
    <source>
        <dbReference type="ARBA" id="ARBA00004286"/>
    </source>
</evidence>
<dbReference type="GO" id="GO:0005694">
    <property type="term" value="C:chromosome"/>
    <property type="evidence" value="ECO:0007669"/>
    <property type="project" value="UniProtKB-SubCell"/>
</dbReference>
<dbReference type="InterPro" id="IPR058616">
    <property type="entry name" value="Ig_SMCHD1_8th"/>
</dbReference>
<dbReference type="Proteomes" id="UP000246464">
    <property type="component" value="Chromosome 18"/>
</dbReference>
<dbReference type="Pfam" id="PF22899">
    <property type="entry name" value="SMCHD1_S5"/>
    <property type="match status" value="1"/>
</dbReference>
<protein>
    <submittedName>
        <fullName evidence="10">Putative structural maintenance of chromosomes flexible hinge domain-containing protein 1 isoform 2</fullName>
    </submittedName>
</protein>
<dbReference type="SUPFAM" id="SSF49842">
    <property type="entry name" value="TNF-like"/>
    <property type="match status" value="1"/>
</dbReference>
<keyword evidence="5" id="KW-1015">Disulfide bond</keyword>
<dbReference type="Pfam" id="PF26196">
    <property type="entry name" value="Ig_SMCHD1_4th"/>
    <property type="match status" value="1"/>
</dbReference>
<feature type="coiled-coil region" evidence="6">
    <location>
        <begin position="2434"/>
        <end position="2468"/>
    </location>
</feature>
<dbReference type="Pfam" id="PF26198">
    <property type="entry name" value="Ig_SMCHD1_6th"/>
    <property type="match status" value="1"/>
</dbReference>
<dbReference type="Gene3D" id="3.30.565.10">
    <property type="entry name" value="Histidine kinase-like ATPase, C-terminal domain"/>
    <property type="match status" value="1"/>
</dbReference>
<dbReference type="PROSITE" id="PS51041">
    <property type="entry name" value="EMI"/>
    <property type="match status" value="1"/>
</dbReference>
<evidence type="ECO:0000256" key="6">
    <source>
        <dbReference type="SAM" id="Coils"/>
    </source>
</evidence>
<dbReference type="SMART" id="SM00968">
    <property type="entry name" value="SMC_hinge"/>
    <property type="match status" value="1"/>
</dbReference>
<dbReference type="InterPro" id="IPR008983">
    <property type="entry name" value="Tumour_necrosis_fac-like_dom"/>
</dbReference>
<evidence type="ECO:0000256" key="7">
    <source>
        <dbReference type="SAM" id="MobiDB-lite"/>
    </source>
</evidence>
<dbReference type="InterPro" id="IPR058611">
    <property type="entry name" value="Ig_SMCHD1_1st"/>
</dbReference>
<dbReference type="Pfam" id="PF26195">
    <property type="entry name" value="Ig_SMCHD1_2nd"/>
    <property type="match status" value="1"/>
</dbReference>
<dbReference type="Pfam" id="PF06470">
    <property type="entry name" value="SMC_hinge"/>
    <property type="match status" value="1"/>
</dbReference>
<accession>A0A2U9CKL4</accession>
<dbReference type="InterPro" id="IPR058615">
    <property type="entry name" value="Ig_SMCHD1_6th"/>
</dbReference>
<proteinExistence type="predicted"/>
<dbReference type="InterPro" id="IPR055109">
    <property type="entry name" value="SMCHD1_S5"/>
</dbReference>
<dbReference type="PANTHER" id="PTHR22640">
    <property type="entry name" value="STRUCTURAL MAINTENANCE OF CHROMOSOMES FLEXIBLE HINGE DOMAIN-CONTAINING PROTEIN 1"/>
    <property type="match status" value="1"/>
</dbReference>
<organism evidence="10 11">
    <name type="scientific">Scophthalmus maximus</name>
    <name type="common">Turbot</name>
    <name type="synonym">Psetta maxima</name>
    <dbReference type="NCBI Taxonomy" id="52904"/>
    <lineage>
        <taxon>Eukaryota</taxon>
        <taxon>Metazoa</taxon>
        <taxon>Chordata</taxon>
        <taxon>Craniata</taxon>
        <taxon>Vertebrata</taxon>
        <taxon>Euteleostomi</taxon>
        <taxon>Actinopterygii</taxon>
        <taxon>Neopterygii</taxon>
        <taxon>Teleostei</taxon>
        <taxon>Neoteleostei</taxon>
        <taxon>Acanthomorphata</taxon>
        <taxon>Carangaria</taxon>
        <taxon>Pleuronectiformes</taxon>
        <taxon>Pleuronectoidei</taxon>
        <taxon>Scophthalmidae</taxon>
        <taxon>Scophthalmus</taxon>
    </lineage>
</organism>
<keyword evidence="4 6" id="KW-0175">Coiled coil</keyword>
<dbReference type="Pfam" id="PF26197">
    <property type="entry name" value="Ig_SMCHD1_5th"/>
    <property type="match status" value="1"/>
</dbReference>
<dbReference type="InterPro" id="IPR001073">
    <property type="entry name" value="C1q_dom"/>
</dbReference>
<dbReference type="InterPro" id="IPR058613">
    <property type="entry name" value="Ig_SMCHD1_4th"/>
</dbReference>